<evidence type="ECO:0000256" key="1">
    <source>
        <dbReference type="ARBA" id="ARBA00004496"/>
    </source>
</evidence>
<keyword evidence="11" id="KW-0804">Transcription</keyword>
<comment type="cofactor">
    <cofactor evidence="12">
        <name>Zn(2+)</name>
        <dbReference type="ChEBI" id="CHEBI:29105"/>
    </cofactor>
    <text evidence="12">Binds 1 zinc ion per subunit.</text>
</comment>
<name>A0A3A4NJA2_ABYX5</name>
<comment type="similarity">
    <text evidence="2">Belongs to the Fur family.</text>
</comment>
<dbReference type="GO" id="GO:0005829">
    <property type="term" value="C:cytosol"/>
    <property type="evidence" value="ECO:0007669"/>
    <property type="project" value="TreeGrafter"/>
</dbReference>
<keyword evidence="5" id="KW-0963">Cytoplasm</keyword>
<dbReference type="GO" id="GO:0045892">
    <property type="term" value="P:negative regulation of DNA-templated transcription"/>
    <property type="evidence" value="ECO:0007669"/>
    <property type="project" value="TreeGrafter"/>
</dbReference>
<dbReference type="GO" id="GO:1900376">
    <property type="term" value="P:regulation of secondary metabolite biosynthetic process"/>
    <property type="evidence" value="ECO:0007669"/>
    <property type="project" value="TreeGrafter"/>
</dbReference>
<comment type="subunit">
    <text evidence="3">Homodimer.</text>
</comment>
<evidence type="ECO:0000256" key="8">
    <source>
        <dbReference type="ARBA" id="ARBA00022833"/>
    </source>
</evidence>
<comment type="subcellular location">
    <subcellularLocation>
        <location evidence="1">Cytoplasm</location>
    </subcellularLocation>
</comment>
<comment type="caution">
    <text evidence="14">The sequence shown here is derived from an EMBL/GenBank/DDBJ whole genome shotgun (WGS) entry which is preliminary data.</text>
</comment>
<evidence type="ECO:0000256" key="6">
    <source>
        <dbReference type="ARBA" id="ARBA00022491"/>
    </source>
</evidence>
<dbReference type="Gene3D" id="3.30.1490.190">
    <property type="match status" value="1"/>
</dbReference>
<dbReference type="GO" id="GO:0008270">
    <property type="term" value="F:zinc ion binding"/>
    <property type="evidence" value="ECO:0007669"/>
    <property type="project" value="TreeGrafter"/>
</dbReference>
<dbReference type="InterPro" id="IPR036390">
    <property type="entry name" value="WH_DNA-bd_sf"/>
</dbReference>
<feature type="binding site" evidence="13">
    <location>
        <position position="112"/>
    </location>
    <ligand>
        <name>Fe cation</name>
        <dbReference type="ChEBI" id="CHEBI:24875"/>
    </ligand>
</feature>
<comment type="cofactor">
    <cofactor evidence="13">
        <name>Mn(2+)</name>
        <dbReference type="ChEBI" id="CHEBI:29035"/>
    </cofactor>
    <cofactor evidence="13">
        <name>Fe(2+)</name>
        <dbReference type="ChEBI" id="CHEBI:29033"/>
    </cofactor>
    <text evidence="13">Binds 1 Mn(2+) or Fe(2+) ion per subunit.</text>
</comment>
<dbReference type="InterPro" id="IPR043135">
    <property type="entry name" value="Fur_C"/>
</dbReference>
<reference evidence="14 15" key="1">
    <citation type="journal article" date="2017" name="ISME J.">
        <title>Energy and carbon metabolisms in a deep terrestrial subsurface fluid microbial community.</title>
        <authorList>
            <person name="Momper L."/>
            <person name="Jungbluth S.P."/>
            <person name="Lee M.D."/>
            <person name="Amend J.P."/>
        </authorList>
    </citation>
    <scope>NUCLEOTIDE SEQUENCE [LARGE SCALE GENOMIC DNA]</scope>
    <source>
        <strain evidence="14">SURF_5</strain>
    </source>
</reference>
<dbReference type="CDD" id="cd07153">
    <property type="entry name" value="Fur_like"/>
    <property type="match status" value="1"/>
</dbReference>
<feature type="binding site" evidence="12">
    <location>
        <position position="100"/>
    </location>
    <ligand>
        <name>Zn(2+)</name>
        <dbReference type="ChEBI" id="CHEBI:29105"/>
    </ligand>
</feature>
<feature type="binding site" evidence="13">
    <location>
        <position position="129"/>
    </location>
    <ligand>
        <name>Fe cation</name>
        <dbReference type="ChEBI" id="CHEBI:24875"/>
    </ligand>
</feature>
<keyword evidence="6" id="KW-0678">Repressor</keyword>
<evidence type="ECO:0000256" key="5">
    <source>
        <dbReference type="ARBA" id="ARBA00022490"/>
    </source>
</evidence>
<sequence>MGNEYEMFKQFLLKQNLKFTPQRKSILDAVFATHHHFDADQMVLILKERGNEISRASVYRTLDLLIKSGLVNALELGNSKKTYEHVVGHKHHDHLICVECGRTIEFDDSFIEMLQEKVCDRLKFLAEHHSLRIFGKCERCR</sequence>
<protein>
    <recommendedName>
        <fullName evidence="4">Ferric uptake regulation protein</fullName>
    </recommendedName>
</protein>
<evidence type="ECO:0000256" key="3">
    <source>
        <dbReference type="ARBA" id="ARBA00011738"/>
    </source>
</evidence>
<dbReference type="EMBL" id="QZKU01000073">
    <property type="protein sequence ID" value="RJP20828.1"/>
    <property type="molecule type" value="Genomic_DNA"/>
</dbReference>
<dbReference type="SUPFAM" id="SSF46785">
    <property type="entry name" value="Winged helix' DNA-binding domain"/>
    <property type="match status" value="1"/>
</dbReference>
<dbReference type="PANTHER" id="PTHR33202">
    <property type="entry name" value="ZINC UPTAKE REGULATION PROTEIN"/>
    <property type="match status" value="1"/>
</dbReference>
<dbReference type="GO" id="GO:0000976">
    <property type="term" value="F:transcription cis-regulatory region binding"/>
    <property type="evidence" value="ECO:0007669"/>
    <property type="project" value="TreeGrafter"/>
</dbReference>
<evidence type="ECO:0000256" key="7">
    <source>
        <dbReference type="ARBA" id="ARBA00022723"/>
    </source>
</evidence>
<feature type="binding site" evidence="12">
    <location>
        <position position="140"/>
    </location>
    <ligand>
        <name>Zn(2+)</name>
        <dbReference type="ChEBI" id="CHEBI:29105"/>
    </ligand>
</feature>
<feature type="binding site" evidence="13">
    <location>
        <position position="93"/>
    </location>
    <ligand>
        <name>Fe cation</name>
        <dbReference type="ChEBI" id="CHEBI:24875"/>
    </ligand>
</feature>
<dbReference type="GO" id="GO:0003700">
    <property type="term" value="F:DNA-binding transcription factor activity"/>
    <property type="evidence" value="ECO:0007669"/>
    <property type="project" value="InterPro"/>
</dbReference>
<dbReference type="Gene3D" id="1.10.10.10">
    <property type="entry name" value="Winged helix-like DNA-binding domain superfamily/Winged helix DNA-binding domain"/>
    <property type="match status" value="1"/>
</dbReference>
<feature type="binding site" evidence="13">
    <location>
        <position position="91"/>
    </location>
    <ligand>
        <name>Fe cation</name>
        <dbReference type="ChEBI" id="CHEBI:24875"/>
    </ligand>
</feature>
<dbReference type="InterPro" id="IPR036388">
    <property type="entry name" value="WH-like_DNA-bd_sf"/>
</dbReference>
<evidence type="ECO:0000256" key="11">
    <source>
        <dbReference type="ARBA" id="ARBA00023163"/>
    </source>
</evidence>
<keyword evidence="7 12" id="KW-0479">Metal-binding</keyword>
<evidence type="ECO:0000256" key="4">
    <source>
        <dbReference type="ARBA" id="ARBA00020910"/>
    </source>
</evidence>
<evidence type="ECO:0000256" key="2">
    <source>
        <dbReference type="ARBA" id="ARBA00007957"/>
    </source>
</evidence>
<dbReference type="InterPro" id="IPR002481">
    <property type="entry name" value="FUR"/>
</dbReference>
<evidence type="ECO:0000256" key="13">
    <source>
        <dbReference type="PIRSR" id="PIRSR602481-2"/>
    </source>
</evidence>
<proteinExistence type="inferred from homology"/>
<feature type="binding site" evidence="12">
    <location>
        <position position="137"/>
    </location>
    <ligand>
        <name>Zn(2+)</name>
        <dbReference type="ChEBI" id="CHEBI:29105"/>
    </ligand>
</feature>
<keyword evidence="10" id="KW-0238">DNA-binding</keyword>
<keyword evidence="8 12" id="KW-0862">Zinc</keyword>
<evidence type="ECO:0000313" key="14">
    <source>
        <dbReference type="EMBL" id="RJP20828.1"/>
    </source>
</evidence>
<dbReference type="Pfam" id="PF01475">
    <property type="entry name" value="FUR"/>
    <property type="match status" value="1"/>
</dbReference>
<keyword evidence="13" id="KW-0408">Iron</keyword>
<evidence type="ECO:0000256" key="9">
    <source>
        <dbReference type="ARBA" id="ARBA00023015"/>
    </source>
</evidence>
<accession>A0A3A4NJA2</accession>
<evidence type="ECO:0000256" key="10">
    <source>
        <dbReference type="ARBA" id="ARBA00023125"/>
    </source>
</evidence>
<feature type="binding site" evidence="12">
    <location>
        <position position="97"/>
    </location>
    <ligand>
        <name>Zn(2+)</name>
        <dbReference type="ChEBI" id="CHEBI:29105"/>
    </ligand>
</feature>
<dbReference type="PANTHER" id="PTHR33202:SF2">
    <property type="entry name" value="FERRIC UPTAKE REGULATION PROTEIN"/>
    <property type="match status" value="1"/>
</dbReference>
<gene>
    <name evidence="14" type="ORF">C4520_10785</name>
</gene>
<keyword evidence="9" id="KW-0805">Transcription regulation</keyword>
<dbReference type="AlphaFoldDB" id="A0A3A4NJA2"/>
<evidence type="ECO:0000256" key="12">
    <source>
        <dbReference type="PIRSR" id="PIRSR602481-1"/>
    </source>
</evidence>
<dbReference type="Proteomes" id="UP000265882">
    <property type="component" value="Unassembled WGS sequence"/>
</dbReference>
<organism evidence="14 15">
    <name type="scientific">Abyssobacteria bacterium (strain SURF_5)</name>
    <dbReference type="NCBI Taxonomy" id="2093360"/>
    <lineage>
        <taxon>Bacteria</taxon>
        <taxon>Pseudomonadati</taxon>
        <taxon>Candidatus Hydrogenedentota</taxon>
        <taxon>Candidatus Abyssobacteria</taxon>
    </lineage>
</organism>
<evidence type="ECO:0000313" key="15">
    <source>
        <dbReference type="Proteomes" id="UP000265882"/>
    </source>
</evidence>